<dbReference type="Proteomes" id="UP000184485">
    <property type="component" value="Unassembled WGS sequence"/>
</dbReference>
<sequence length="59" mass="6234">MSTAEIAKAARALLDAVTFDDSGSNGRGGNGGLISRETMRKADELRLVLDAADRQEKAL</sequence>
<evidence type="ECO:0000313" key="2">
    <source>
        <dbReference type="Proteomes" id="UP000184485"/>
    </source>
</evidence>
<dbReference type="AlphaFoldDB" id="A0A1M4Y4T4"/>
<dbReference type="EMBL" id="FQUP01000001">
    <property type="protein sequence ID" value="SHF00771.1"/>
    <property type="molecule type" value="Genomic_DNA"/>
</dbReference>
<dbReference type="STRING" id="1122133.SAMN02745157_1425"/>
<accession>A0A1M4Y4T4</accession>
<gene>
    <name evidence="1" type="ORF">SAMN02745157_1425</name>
</gene>
<dbReference type="RefSeq" id="WP_073051965.1">
    <property type="nucleotide sequence ID" value="NZ_FQUP01000001.1"/>
</dbReference>
<protein>
    <submittedName>
        <fullName evidence="1">Uncharacterized protein</fullName>
    </submittedName>
</protein>
<evidence type="ECO:0000313" key="1">
    <source>
        <dbReference type="EMBL" id="SHF00771.1"/>
    </source>
</evidence>
<proteinExistence type="predicted"/>
<keyword evidence="2" id="KW-1185">Reference proteome</keyword>
<organism evidence="1 2">
    <name type="scientific">Kaistia soli DSM 19436</name>
    <dbReference type="NCBI Taxonomy" id="1122133"/>
    <lineage>
        <taxon>Bacteria</taxon>
        <taxon>Pseudomonadati</taxon>
        <taxon>Pseudomonadota</taxon>
        <taxon>Alphaproteobacteria</taxon>
        <taxon>Hyphomicrobiales</taxon>
        <taxon>Kaistiaceae</taxon>
        <taxon>Kaistia</taxon>
    </lineage>
</organism>
<name>A0A1M4Y4T4_9HYPH</name>
<reference evidence="1 2" key="1">
    <citation type="submission" date="2016-11" db="EMBL/GenBank/DDBJ databases">
        <authorList>
            <person name="Jaros S."/>
            <person name="Januszkiewicz K."/>
            <person name="Wedrychowicz H."/>
        </authorList>
    </citation>
    <scope>NUCLEOTIDE SEQUENCE [LARGE SCALE GENOMIC DNA]</scope>
    <source>
        <strain evidence="1 2">DSM 19436</strain>
    </source>
</reference>